<accession>A0A7G9GUY2</accession>
<dbReference type="EMBL" id="CP060637">
    <property type="protein sequence ID" value="QNM14614.1"/>
    <property type="molecule type" value="Genomic_DNA"/>
</dbReference>
<feature type="transmembrane region" description="Helical" evidence="1">
    <location>
        <begin position="150"/>
        <end position="167"/>
    </location>
</feature>
<protein>
    <submittedName>
        <fullName evidence="2">Uncharacterized protein</fullName>
    </submittedName>
</protein>
<feature type="transmembrane region" description="Helical" evidence="1">
    <location>
        <begin position="197"/>
        <end position="214"/>
    </location>
</feature>
<keyword evidence="3" id="KW-1185">Reference proteome</keyword>
<name>A0A7G9GUY2_9FUSO</name>
<feature type="transmembrane region" description="Helical" evidence="1">
    <location>
        <begin position="46"/>
        <end position="65"/>
    </location>
</feature>
<proteinExistence type="predicted"/>
<dbReference type="KEGG" id="fho:H9Q81_06445"/>
<evidence type="ECO:0000313" key="3">
    <source>
        <dbReference type="Proteomes" id="UP000515913"/>
    </source>
</evidence>
<evidence type="ECO:0000256" key="1">
    <source>
        <dbReference type="SAM" id="Phobius"/>
    </source>
</evidence>
<feature type="transmembrane region" description="Helical" evidence="1">
    <location>
        <begin position="21"/>
        <end position="40"/>
    </location>
</feature>
<feature type="transmembrane region" description="Helical" evidence="1">
    <location>
        <begin position="115"/>
        <end position="138"/>
    </location>
</feature>
<evidence type="ECO:0000313" key="2">
    <source>
        <dbReference type="EMBL" id="QNM14614.1"/>
    </source>
</evidence>
<keyword evidence="1" id="KW-0812">Transmembrane</keyword>
<reference evidence="2 3" key="1">
    <citation type="submission" date="2020-08" db="EMBL/GenBank/DDBJ databases">
        <authorList>
            <person name="Liu C."/>
            <person name="Sun Q."/>
        </authorList>
    </citation>
    <scope>NUCLEOTIDE SEQUENCE [LARGE SCALE GENOMIC DNA]</scope>
    <source>
        <strain evidence="2 3">NSJ-57</strain>
    </source>
</reference>
<dbReference type="Proteomes" id="UP000515913">
    <property type="component" value="Chromosome"/>
</dbReference>
<sequence length="230" mass="24368">MSENTIYNNYIDNITKIGRTTIFVGIIATLAPALLMTVYFGVNPGVSAIIAGAVCQISVSGAFWVSEPISYYPIVGRAGLYMGFLSGNLVNLRIPAAISAQEASGHLSGTNKGSIMGTIGIGVSIWVATFFLTLSIIAGEAILSSLPPSFMSVLNLIIPALFGGIFIQFALKSIKTACFSIVVCAIMMKVVKLFPGNLSFLITLVTVFATIYFAKKVMEKEAKVGSESND</sequence>
<gene>
    <name evidence="2" type="ORF">H9Q81_06445</name>
</gene>
<dbReference type="RefSeq" id="WP_101474171.1">
    <property type="nucleotide sequence ID" value="NZ_CP060637.1"/>
</dbReference>
<dbReference type="AlphaFoldDB" id="A0A7G9GUY2"/>
<keyword evidence="1" id="KW-1133">Transmembrane helix</keyword>
<organism evidence="2 3">
    <name type="scientific">Fusobacterium hominis</name>
    <dbReference type="NCBI Taxonomy" id="2764326"/>
    <lineage>
        <taxon>Bacteria</taxon>
        <taxon>Fusobacteriati</taxon>
        <taxon>Fusobacteriota</taxon>
        <taxon>Fusobacteriia</taxon>
        <taxon>Fusobacteriales</taxon>
        <taxon>Fusobacteriaceae</taxon>
        <taxon>Fusobacterium</taxon>
    </lineage>
</organism>
<keyword evidence="1" id="KW-0472">Membrane</keyword>